<name>A0A1B8P1C1_HALEL</name>
<comment type="caution">
    <text evidence="1">The sequence shown here is derived from an EMBL/GenBank/DDBJ whole genome shotgun (WGS) entry which is preliminary data.</text>
</comment>
<evidence type="ECO:0000313" key="2">
    <source>
        <dbReference type="Proteomes" id="UP000092504"/>
    </source>
</evidence>
<dbReference type="AlphaFoldDB" id="A0A1B8P1C1"/>
<dbReference type="Proteomes" id="UP000092504">
    <property type="component" value="Unassembled WGS sequence"/>
</dbReference>
<protein>
    <submittedName>
        <fullName evidence="1">Uncharacterized protein</fullName>
    </submittedName>
</protein>
<dbReference type="EMBL" id="MAJD01000001">
    <property type="protein sequence ID" value="OBX36075.1"/>
    <property type="molecule type" value="Genomic_DNA"/>
</dbReference>
<dbReference type="PATRIC" id="fig|2746.7.peg.423"/>
<proteinExistence type="predicted"/>
<evidence type="ECO:0000313" key="1">
    <source>
        <dbReference type="EMBL" id="OBX36075.1"/>
    </source>
</evidence>
<reference evidence="1 2" key="1">
    <citation type="submission" date="2016-06" db="EMBL/GenBank/DDBJ databases">
        <title>Genome sequence of halotolerant plant growth promoting strain of Halomonas elongata HEK1 isolated from salterns of Rann of Kutch, Gujarat, India.</title>
        <authorList>
            <person name="Gaba S."/>
            <person name="Singh R.N."/>
            <person name="Abrol S."/>
            <person name="Kaushik R."/>
            <person name="Saxena A.K."/>
        </authorList>
    </citation>
    <scope>NUCLEOTIDE SEQUENCE [LARGE SCALE GENOMIC DNA]</scope>
    <source>
        <strain evidence="1 2">HEK1</strain>
    </source>
</reference>
<accession>A0A1B8P1C1</accession>
<gene>
    <name evidence="1" type="ORF">A8U91_00411</name>
</gene>
<organism evidence="1 2">
    <name type="scientific">Halomonas elongata</name>
    <dbReference type="NCBI Taxonomy" id="2746"/>
    <lineage>
        <taxon>Bacteria</taxon>
        <taxon>Pseudomonadati</taxon>
        <taxon>Pseudomonadota</taxon>
        <taxon>Gammaproteobacteria</taxon>
        <taxon>Oceanospirillales</taxon>
        <taxon>Halomonadaceae</taxon>
        <taxon>Halomonas</taxon>
    </lineage>
</organism>
<sequence>MAEAAMSYPDPAGGMRSLRVLARLLDYPTGSFRPPHRR</sequence>